<dbReference type="InterPro" id="IPR040556">
    <property type="entry name" value="pP_pnuc_1"/>
</dbReference>
<reference evidence="4" key="1">
    <citation type="submission" date="2012-06" db="EMBL/GenBank/DDBJ databases">
        <title>Complete sequence of Desulfitobacterium dehalogenans ATCC 51507.</title>
        <authorList>
            <person name="Lucas S."/>
            <person name="Han J."/>
            <person name="Lapidus A."/>
            <person name="Cheng J.-F."/>
            <person name="Goodwin L."/>
            <person name="Pitluck S."/>
            <person name="Peters L."/>
            <person name="Ovchinnikova G."/>
            <person name="Teshima H."/>
            <person name="Detter J.C."/>
            <person name="Han C."/>
            <person name="Tapia R."/>
            <person name="Land M."/>
            <person name="Hauser L."/>
            <person name="Kyrpides N."/>
            <person name="Ivanova N."/>
            <person name="Pagani I."/>
            <person name="Kruse T."/>
            <person name="de Vos W.M."/>
            <person name="Smidt H."/>
            <person name="Woyke T."/>
        </authorList>
    </citation>
    <scope>NUCLEOTIDE SEQUENCE [LARGE SCALE GENOMIC DNA]</scope>
    <source>
        <strain evidence="4">ATCC 51507 / DSM 9161 / JW/IU-DC1</strain>
    </source>
</reference>
<reference evidence="3 4" key="2">
    <citation type="journal article" date="2015" name="J. Bacteriol.">
        <title>Genomic, proteomic, and biochemical analysis of the organohalide respiratory pathway in Desulfitobacterium dehalogenans.</title>
        <authorList>
            <person name="Kruse T."/>
            <person name="van de Pas B.A."/>
            <person name="Atteia A."/>
            <person name="Krab K."/>
            <person name="Hagen W.R."/>
            <person name="Goodwin L."/>
            <person name="Chain P."/>
            <person name="Boeren S."/>
            <person name="Maphosa F."/>
            <person name="Schraa G."/>
            <person name="de Vos W.M."/>
            <person name="van der Oost J."/>
            <person name="Smidt H."/>
            <person name="Stams A.J."/>
        </authorList>
    </citation>
    <scope>NUCLEOTIDE SEQUENCE [LARGE SCALE GENOMIC DNA]</scope>
    <source>
        <strain evidence="4">ATCC 51507 / DSM 9161 / JW/IU-DC1</strain>
    </source>
</reference>
<dbReference type="Pfam" id="PF18166">
    <property type="entry name" value="pP_pnuc_2"/>
    <property type="match status" value="1"/>
</dbReference>
<evidence type="ECO:0000313" key="4">
    <source>
        <dbReference type="Proteomes" id="UP000006053"/>
    </source>
</evidence>
<feature type="domain" description="Predicted pPIWI-associating nuclease group 2" evidence="2">
    <location>
        <begin position="157"/>
        <end position="276"/>
    </location>
</feature>
<dbReference type="Proteomes" id="UP000006053">
    <property type="component" value="Chromosome"/>
</dbReference>
<evidence type="ECO:0000259" key="2">
    <source>
        <dbReference type="Pfam" id="PF18166"/>
    </source>
</evidence>
<dbReference type="HOGENOM" id="CLU_070781_1_0_9"/>
<dbReference type="STRING" id="756499.Desde_0842"/>
<gene>
    <name evidence="3" type="ordered locus">Desde_0842</name>
</gene>
<name>I4A5Q2_DESDJ</name>
<keyword evidence="4" id="KW-1185">Reference proteome</keyword>
<dbReference type="KEGG" id="ddh:Desde_0842"/>
<evidence type="ECO:0000313" key="3">
    <source>
        <dbReference type="EMBL" id="AFL99286.1"/>
    </source>
</evidence>
<dbReference type="AlphaFoldDB" id="I4A5Q2"/>
<accession>I4A5Q2</accession>
<dbReference type="EMBL" id="CP003348">
    <property type="protein sequence ID" value="AFL99286.1"/>
    <property type="molecule type" value="Genomic_DNA"/>
</dbReference>
<dbReference type="RefSeq" id="WP_014792780.1">
    <property type="nucleotide sequence ID" value="NC_018017.1"/>
</dbReference>
<dbReference type="Pfam" id="PF18165">
    <property type="entry name" value="pP_pnuc_1"/>
    <property type="match status" value="1"/>
</dbReference>
<organism evidence="3 4">
    <name type="scientific">Desulfitobacterium dehalogenans (strain ATCC 51507 / DSM 9161 / JW/IU-DC1)</name>
    <dbReference type="NCBI Taxonomy" id="756499"/>
    <lineage>
        <taxon>Bacteria</taxon>
        <taxon>Bacillati</taxon>
        <taxon>Bacillota</taxon>
        <taxon>Clostridia</taxon>
        <taxon>Eubacteriales</taxon>
        <taxon>Desulfitobacteriaceae</taxon>
        <taxon>Desulfitobacterium</taxon>
    </lineage>
</organism>
<proteinExistence type="predicted"/>
<evidence type="ECO:0000259" key="1">
    <source>
        <dbReference type="Pfam" id="PF18165"/>
    </source>
</evidence>
<dbReference type="InterPro" id="IPR041584">
    <property type="entry name" value="Put_pPIWI_pnuc_2"/>
</dbReference>
<protein>
    <submittedName>
        <fullName evidence="3">Uncharacterized protein</fullName>
    </submittedName>
</protein>
<dbReference type="eggNOG" id="ENOG5032TRB">
    <property type="taxonomic scope" value="Bacteria"/>
</dbReference>
<feature type="domain" description="Predicted pPIWI-associating nuclease" evidence="1">
    <location>
        <begin position="11"/>
        <end position="146"/>
    </location>
</feature>
<sequence length="277" mass="32038">MLSDLVFSISKRLDANFEASLFQASITGLTDYANPLRYNNFAYSFRELTRHIFTRLAPDENVLLCKWYKNETDKPKGISRKQRVFYAIKGGLDDDFIVTELNFDLGRIWRTMKSVVENLNRYTHIEEQTYNIDSQVGDNFVLNSLNALNIFLDSIDGLREEIISAYEMRLWKVINLALISDVIQELDVLATHYWIEGSSIENISIESIDNEYIHVTICGSVDIEHQYGSDGDYRRGDGLRMEDSYPFNISLKIDVETPLEFDISAEDIEVDNSQFYV</sequence>
<dbReference type="OrthoDB" id="712022at2"/>